<gene>
    <name evidence="2" type="ORF">CVT25_013058</name>
</gene>
<dbReference type="AlphaFoldDB" id="A0A409XSL2"/>
<dbReference type="PANTHER" id="PTHR34862:SF1">
    <property type="entry name" value="SPARK DOMAIN-CONTAINING PROTEIN"/>
    <property type="match status" value="1"/>
</dbReference>
<feature type="signal peptide" evidence="1">
    <location>
        <begin position="1"/>
        <end position="16"/>
    </location>
</feature>
<proteinExistence type="predicted"/>
<dbReference type="InParanoid" id="A0A409XSL2"/>
<evidence type="ECO:0000256" key="1">
    <source>
        <dbReference type="SAM" id="SignalP"/>
    </source>
</evidence>
<protein>
    <recommendedName>
        <fullName evidence="4">SPARK domain-containing protein</fullName>
    </recommendedName>
</protein>
<dbReference type="Proteomes" id="UP000283269">
    <property type="component" value="Unassembled WGS sequence"/>
</dbReference>
<reference evidence="2 3" key="1">
    <citation type="journal article" date="2018" name="Evol. Lett.">
        <title>Horizontal gene cluster transfer increased hallucinogenic mushroom diversity.</title>
        <authorList>
            <person name="Reynolds H.T."/>
            <person name="Vijayakumar V."/>
            <person name="Gluck-Thaler E."/>
            <person name="Korotkin H.B."/>
            <person name="Matheny P.B."/>
            <person name="Slot J.C."/>
        </authorList>
    </citation>
    <scope>NUCLEOTIDE SEQUENCE [LARGE SCALE GENOMIC DNA]</scope>
    <source>
        <strain evidence="2 3">2631</strain>
    </source>
</reference>
<evidence type="ECO:0008006" key="4">
    <source>
        <dbReference type="Google" id="ProtNLM"/>
    </source>
</evidence>
<keyword evidence="3" id="KW-1185">Reference proteome</keyword>
<accession>A0A409XSL2</accession>
<evidence type="ECO:0000313" key="3">
    <source>
        <dbReference type="Proteomes" id="UP000283269"/>
    </source>
</evidence>
<keyword evidence="1" id="KW-0732">Signal</keyword>
<comment type="caution">
    <text evidence="2">The sequence shown here is derived from an EMBL/GenBank/DDBJ whole genome shotgun (WGS) entry which is preliminary data.</text>
</comment>
<organism evidence="2 3">
    <name type="scientific">Psilocybe cyanescens</name>
    <dbReference type="NCBI Taxonomy" id="93625"/>
    <lineage>
        <taxon>Eukaryota</taxon>
        <taxon>Fungi</taxon>
        <taxon>Dikarya</taxon>
        <taxon>Basidiomycota</taxon>
        <taxon>Agaricomycotina</taxon>
        <taxon>Agaricomycetes</taxon>
        <taxon>Agaricomycetidae</taxon>
        <taxon>Agaricales</taxon>
        <taxon>Agaricineae</taxon>
        <taxon>Strophariaceae</taxon>
        <taxon>Psilocybe</taxon>
    </lineage>
</organism>
<dbReference type="EMBL" id="NHYD01000622">
    <property type="protein sequence ID" value="PPQ93718.1"/>
    <property type="molecule type" value="Genomic_DNA"/>
</dbReference>
<evidence type="ECO:0000313" key="2">
    <source>
        <dbReference type="EMBL" id="PPQ93718.1"/>
    </source>
</evidence>
<dbReference type="PROSITE" id="PS51257">
    <property type="entry name" value="PROKAR_LIPOPROTEIN"/>
    <property type="match status" value="1"/>
</dbReference>
<name>A0A409XSL2_PSICY</name>
<dbReference type="OrthoDB" id="2536450at2759"/>
<sequence>MIRPIAFAALVTYVSAQSVTSLSSGCQTAITSVAANPDAAACLSPGSLVALAATSSSSTSIITPINTWLTSLCAAPACSSATIAAVVQNVTTGCATDLAPLGFTASIAPSITAIIQQYYPTVRKVICLKDGDTNCITQTLTNVEKVHGSPITLENLSQVAATTNLTDPTVSCTNCVKGAYNILKTDLPSLVSDADTELQAQCGASFTDGQTPAGILQSANAATAVPGQNNNNSGALGFASTRGVVAGLGASAIMLRQSSIFITAAIVGASAVAATSVLNSVSSSCKNALQAVLVSPQAACLNLGTLASNAAATNKSVPDIANIWLNGLCASGSCSNSSITAVVQSVTTGCSDDLNKLDLAHFGLTSNAILDYALQFYPTVRRIACLKDDGANELCLPQTLTALESIVGKLGKDDLDLTTLLSAAQTLANSDFKNIACTACIKQAYTIAAPVFPFQDLVNEAQKPITDTCGASFVDGRNVTGVSETASSGEFSAVNLKSGAKSFKNMGMAGAALASLSAFVLLL</sequence>
<dbReference type="STRING" id="93625.A0A409XSL2"/>
<dbReference type="PANTHER" id="PTHR34862">
    <property type="entry name" value="SPARK DOMAIN-CONTAINING PROTEIN"/>
    <property type="match status" value="1"/>
</dbReference>
<feature type="chain" id="PRO_5019263451" description="SPARK domain-containing protein" evidence="1">
    <location>
        <begin position="17"/>
        <end position="523"/>
    </location>
</feature>